<evidence type="ECO:0000259" key="3">
    <source>
        <dbReference type="Pfam" id="PF26026"/>
    </source>
</evidence>
<reference evidence="4" key="1">
    <citation type="journal article" date="2023" name="Nat. Commun.">
        <title>Diploid and tetraploid genomes of Acorus and the evolution of monocots.</title>
        <authorList>
            <person name="Ma L."/>
            <person name="Liu K.W."/>
            <person name="Li Z."/>
            <person name="Hsiao Y.Y."/>
            <person name="Qi Y."/>
            <person name="Fu T."/>
            <person name="Tang G.D."/>
            <person name="Zhang D."/>
            <person name="Sun W.H."/>
            <person name="Liu D.K."/>
            <person name="Li Y."/>
            <person name="Chen G.Z."/>
            <person name="Liu X.D."/>
            <person name="Liao X.Y."/>
            <person name="Jiang Y.T."/>
            <person name="Yu X."/>
            <person name="Hao Y."/>
            <person name="Huang J."/>
            <person name="Zhao X.W."/>
            <person name="Ke S."/>
            <person name="Chen Y.Y."/>
            <person name="Wu W.L."/>
            <person name="Hsu J.L."/>
            <person name="Lin Y.F."/>
            <person name="Huang M.D."/>
            <person name="Li C.Y."/>
            <person name="Huang L."/>
            <person name="Wang Z.W."/>
            <person name="Zhao X."/>
            <person name="Zhong W.Y."/>
            <person name="Peng D.H."/>
            <person name="Ahmad S."/>
            <person name="Lan S."/>
            <person name="Zhang J.S."/>
            <person name="Tsai W.C."/>
            <person name="Van de Peer Y."/>
            <person name="Liu Z.J."/>
        </authorList>
    </citation>
    <scope>NUCLEOTIDE SEQUENCE</scope>
    <source>
        <strain evidence="4">CP</strain>
    </source>
</reference>
<dbReference type="GO" id="GO:0003723">
    <property type="term" value="F:RNA binding"/>
    <property type="evidence" value="ECO:0007669"/>
    <property type="project" value="TreeGrafter"/>
</dbReference>
<dbReference type="Pfam" id="PF26026">
    <property type="entry name" value="RNA_hel_CTD"/>
    <property type="match status" value="1"/>
</dbReference>
<proteinExistence type="predicted"/>
<evidence type="ECO:0000313" key="5">
    <source>
        <dbReference type="Proteomes" id="UP001180020"/>
    </source>
</evidence>
<evidence type="ECO:0000313" key="4">
    <source>
        <dbReference type="EMBL" id="KAK1300778.1"/>
    </source>
</evidence>
<dbReference type="SUPFAM" id="SSF52540">
    <property type="entry name" value="P-loop containing nucleoside triphosphate hydrolases"/>
    <property type="match status" value="1"/>
</dbReference>
<reference evidence="4" key="2">
    <citation type="submission" date="2023-06" db="EMBL/GenBank/DDBJ databases">
        <authorList>
            <person name="Ma L."/>
            <person name="Liu K.-W."/>
            <person name="Li Z."/>
            <person name="Hsiao Y.-Y."/>
            <person name="Qi Y."/>
            <person name="Fu T."/>
            <person name="Tang G."/>
            <person name="Zhang D."/>
            <person name="Sun W.-H."/>
            <person name="Liu D.-K."/>
            <person name="Li Y."/>
            <person name="Chen G.-Z."/>
            <person name="Liu X.-D."/>
            <person name="Liao X.-Y."/>
            <person name="Jiang Y.-T."/>
            <person name="Yu X."/>
            <person name="Hao Y."/>
            <person name="Huang J."/>
            <person name="Zhao X.-W."/>
            <person name="Ke S."/>
            <person name="Chen Y.-Y."/>
            <person name="Wu W.-L."/>
            <person name="Hsu J.-L."/>
            <person name="Lin Y.-F."/>
            <person name="Huang M.-D."/>
            <person name="Li C.-Y."/>
            <person name="Huang L."/>
            <person name="Wang Z.-W."/>
            <person name="Zhao X."/>
            <person name="Zhong W.-Y."/>
            <person name="Peng D.-H."/>
            <person name="Ahmad S."/>
            <person name="Lan S."/>
            <person name="Zhang J.-S."/>
            <person name="Tsai W.-C."/>
            <person name="Van De Peer Y."/>
            <person name="Liu Z.-J."/>
        </authorList>
    </citation>
    <scope>NUCLEOTIDE SEQUENCE</scope>
    <source>
        <strain evidence="4">CP</strain>
        <tissue evidence="4">Leaves</tissue>
    </source>
</reference>
<keyword evidence="2 4" id="KW-0547">Nucleotide-binding</keyword>
<evidence type="ECO:0000256" key="2">
    <source>
        <dbReference type="ARBA" id="ARBA00022806"/>
    </source>
</evidence>
<evidence type="ECO:0000256" key="1">
    <source>
        <dbReference type="ARBA" id="ARBA00022801"/>
    </source>
</evidence>
<dbReference type="PANTHER" id="PTHR18934:SF246">
    <property type="entry name" value="DEXH-BOX ATP-DEPENDENT RNA HELICASE DEXH4, CHLOROPLASTIC-RELATED"/>
    <property type="match status" value="1"/>
</dbReference>
<accession>A0AAV9DHX4</accession>
<keyword evidence="2 4" id="KW-0347">Helicase</keyword>
<sequence>MFARYQFFSYGCQVIVATDIAETSITIDDVLYVIDCGKHKESRYNPQKVPEMLRMPLVELCLQIKSLSLGDIKLFLSKAIEPPREDAIVSAIGMLYQTSLSDGSKGERRWSNLRCLQGGSTKMVMEEAKRVDAEMKIDLRRGATQILCLRCGWTFSTAFQDVERNNGRNNGLYGRSSMESWRQEVGAFQGNEEMTPLGYHLAKLPVDVLIGKKQTVEKAKSLLLNDKPENERKYTESNGQSDHLLMVVAYNKWTKILNEQTDMKMKYKLDNWFADVSQPFNRYSHYPPVIKKFCFPILGELVKHCIIQLPLHRVETTKIFLRDTSIVSPYSILLFGGSINVQHQNYIWAPEASPQGQLCGNQIKISEHLIVRCSETGLIIIDGWLKLTAPAQIAVLFKELRLTLHAVLKELISKPEMATTGENEVVRSIVHLLLEEGKHGPS</sequence>
<gene>
    <name evidence="4" type="ORF">QJS10_CPB13g01189</name>
</gene>
<dbReference type="AlphaFoldDB" id="A0AAV9DHX4"/>
<keyword evidence="2 4" id="KW-0067">ATP-binding</keyword>
<dbReference type="PANTHER" id="PTHR18934">
    <property type="entry name" value="ATP-DEPENDENT RNA HELICASE"/>
    <property type="match status" value="1"/>
</dbReference>
<feature type="domain" description="RNA helicase C-terminal" evidence="3">
    <location>
        <begin position="377"/>
        <end position="434"/>
    </location>
</feature>
<dbReference type="GO" id="GO:0004386">
    <property type="term" value="F:helicase activity"/>
    <property type="evidence" value="ECO:0007669"/>
    <property type="project" value="UniProtKB-KW"/>
</dbReference>
<comment type="caution">
    <text evidence="4">The sequence shown here is derived from an EMBL/GenBank/DDBJ whole genome shotgun (WGS) entry which is preliminary data.</text>
</comment>
<dbReference type="Proteomes" id="UP001180020">
    <property type="component" value="Unassembled WGS sequence"/>
</dbReference>
<organism evidence="4 5">
    <name type="scientific">Acorus calamus</name>
    <name type="common">Sweet flag</name>
    <dbReference type="NCBI Taxonomy" id="4465"/>
    <lineage>
        <taxon>Eukaryota</taxon>
        <taxon>Viridiplantae</taxon>
        <taxon>Streptophyta</taxon>
        <taxon>Embryophyta</taxon>
        <taxon>Tracheophyta</taxon>
        <taxon>Spermatophyta</taxon>
        <taxon>Magnoliopsida</taxon>
        <taxon>Liliopsida</taxon>
        <taxon>Acoraceae</taxon>
        <taxon>Acorus</taxon>
    </lineage>
</organism>
<dbReference type="InterPro" id="IPR027417">
    <property type="entry name" value="P-loop_NTPase"/>
</dbReference>
<dbReference type="Gene3D" id="3.40.50.300">
    <property type="entry name" value="P-loop containing nucleotide triphosphate hydrolases"/>
    <property type="match status" value="1"/>
</dbReference>
<dbReference type="InterPro" id="IPR059023">
    <property type="entry name" value="RNA_hel_CTD"/>
</dbReference>
<dbReference type="EMBL" id="JAUJYO010000013">
    <property type="protein sequence ID" value="KAK1300778.1"/>
    <property type="molecule type" value="Genomic_DNA"/>
</dbReference>
<keyword evidence="1" id="KW-0378">Hydrolase</keyword>
<name>A0AAV9DHX4_ACOCL</name>
<protein>
    <submittedName>
        <fullName evidence="4">Pre-mRNA-splicing factor ATP-dependent RNA helicase</fullName>
    </submittedName>
</protein>
<keyword evidence="5" id="KW-1185">Reference proteome</keyword>